<evidence type="ECO:0000256" key="1">
    <source>
        <dbReference type="ARBA" id="ARBA00022729"/>
    </source>
</evidence>
<name>A0A1Y2CVJ3_9FUNG</name>
<comment type="caution">
    <text evidence="2">The sequence shown here is derived from an EMBL/GenBank/DDBJ whole genome shotgun (WGS) entry which is preliminary data.</text>
</comment>
<dbReference type="Proteomes" id="UP000193642">
    <property type="component" value="Unassembled WGS sequence"/>
</dbReference>
<dbReference type="InterPro" id="IPR032675">
    <property type="entry name" value="LRR_dom_sf"/>
</dbReference>
<reference evidence="2 3" key="1">
    <citation type="submission" date="2016-07" db="EMBL/GenBank/DDBJ databases">
        <title>Pervasive Adenine N6-methylation of Active Genes in Fungi.</title>
        <authorList>
            <consortium name="DOE Joint Genome Institute"/>
            <person name="Mondo S.J."/>
            <person name="Dannebaum R.O."/>
            <person name="Kuo R.C."/>
            <person name="Labutti K."/>
            <person name="Haridas S."/>
            <person name="Kuo A."/>
            <person name="Salamov A."/>
            <person name="Ahrendt S.R."/>
            <person name="Lipzen A."/>
            <person name="Sullivan W."/>
            <person name="Andreopoulos W.B."/>
            <person name="Clum A."/>
            <person name="Lindquist E."/>
            <person name="Daum C."/>
            <person name="Ramamoorthy G.K."/>
            <person name="Gryganskyi A."/>
            <person name="Culley D."/>
            <person name="Magnuson J.K."/>
            <person name="James T.Y."/>
            <person name="O'Malley M.A."/>
            <person name="Stajich J.E."/>
            <person name="Spatafora J.W."/>
            <person name="Visel A."/>
            <person name="Grigoriev I.V."/>
        </authorList>
    </citation>
    <scope>NUCLEOTIDE SEQUENCE [LARGE SCALE GENOMIC DNA]</scope>
    <source>
        <strain evidence="2 3">JEL800</strain>
    </source>
</reference>
<dbReference type="AlphaFoldDB" id="A0A1Y2CVJ3"/>
<gene>
    <name evidence="2" type="ORF">BCR33DRAFT_502219</name>
</gene>
<sequence length="207" mass="22662">MIYSAGYASATLEIHTYEPESDESKGLHSVFIRVPSNHFQNVYANKVLKGLSEFNINDFIDIDEDSPPKELRGYPMFAALCSLTKLTEVSVKQSNLVGCIPHELQVLTSLKTLILSGNDIQGCIPSELGLLSNLEYLNLCKNRNLSGPFPPELGALKKLLSMDLSFTSLTGPIPPTWGQLENLQRLQLQGNKGLCGAIPSELGNMNP</sequence>
<organism evidence="2 3">
    <name type="scientific">Rhizoclosmatium globosum</name>
    <dbReference type="NCBI Taxonomy" id="329046"/>
    <lineage>
        <taxon>Eukaryota</taxon>
        <taxon>Fungi</taxon>
        <taxon>Fungi incertae sedis</taxon>
        <taxon>Chytridiomycota</taxon>
        <taxon>Chytridiomycota incertae sedis</taxon>
        <taxon>Chytridiomycetes</taxon>
        <taxon>Chytridiales</taxon>
        <taxon>Chytriomycetaceae</taxon>
        <taxon>Rhizoclosmatium</taxon>
    </lineage>
</organism>
<proteinExistence type="predicted"/>
<evidence type="ECO:0000313" key="3">
    <source>
        <dbReference type="Proteomes" id="UP000193642"/>
    </source>
</evidence>
<dbReference type="OrthoDB" id="2128836at2759"/>
<accession>A0A1Y2CVJ3</accession>
<dbReference type="InterPro" id="IPR001611">
    <property type="entry name" value="Leu-rich_rpt"/>
</dbReference>
<dbReference type="PANTHER" id="PTHR47988">
    <property type="entry name" value="SOMATIC EMBRYOGENESIS RECEPTOR KINASE 1"/>
    <property type="match status" value="1"/>
</dbReference>
<dbReference type="Pfam" id="PF00560">
    <property type="entry name" value="LRR_1"/>
    <property type="match status" value="3"/>
</dbReference>
<dbReference type="SUPFAM" id="SSF52058">
    <property type="entry name" value="L domain-like"/>
    <property type="match status" value="1"/>
</dbReference>
<keyword evidence="1" id="KW-0732">Signal</keyword>
<dbReference type="Gene3D" id="3.80.10.10">
    <property type="entry name" value="Ribonuclease Inhibitor"/>
    <property type="match status" value="2"/>
</dbReference>
<dbReference type="STRING" id="329046.A0A1Y2CVJ3"/>
<protein>
    <submittedName>
        <fullName evidence="2">L domain-like protein</fullName>
    </submittedName>
</protein>
<keyword evidence="3" id="KW-1185">Reference proteome</keyword>
<evidence type="ECO:0000313" key="2">
    <source>
        <dbReference type="EMBL" id="ORY51070.1"/>
    </source>
</evidence>
<dbReference type="EMBL" id="MCGO01000006">
    <property type="protein sequence ID" value="ORY51070.1"/>
    <property type="molecule type" value="Genomic_DNA"/>
</dbReference>